<reference evidence="1 2" key="1">
    <citation type="submission" date="2023-03" db="EMBL/GenBank/DDBJ databases">
        <title>Bacillus Genome Sequencing.</title>
        <authorList>
            <person name="Dunlap C."/>
        </authorList>
    </citation>
    <scope>NUCLEOTIDE SEQUENCE [LARGE SCALE GENOMIC DNA]</scope>
    <source>
        <strain evidence="1 2">B-41290</strain>
    </source>
</reference>
<dbReference type="AlphaFoldDB" id="A0AAW9NB22"/>
<sequence>MMAEDINKEKEKLNQEFATILHDITYRLNVLKEAGSGAVDRVHTSDLNIATHMLDGYVINNNKPTAGSVEWLDLNIVYKGTTYTITNGSTAMKYVWWQFAATDKTKLQFSNTKPTLTQDDILLGINEGGTFTLTMAPGKMTPGGALMDGSVGSGELGAGAVTEAKIANLAITAGKIDDGAITETKIGSNAVTGAKILNGAVVADKLGTGAVTAGKIGAGAVNNANLFTSGVVGSTALGTGAVTAGKIASGAVNNSNIFSSGVVNGTAIGDGAVTTGKIGAGAVAEDKLNMATHFLF</sequence>
<organism evidence="1 2">
    <name type="scientific">Peribacillus castrilensis</name>
    <dbReference type="NCBI Taxonomy" id="2897690"/>
    <lineage>
        <taxon>Bacteria</taxon>
        <taxon>Bacillati</taxon>
        <taxon>Bacillota</taxon>
        <taxon>Bacilli</taxon>
        <taxon>Bacillales</taxon>
        <taxon>Bacillaceae</taxon>
        <taxon>Peribacillus</taxon>
    </lineage>
</organism>
<evidence type="ECO:0000313" key="2">
    <source>
        <dbReference type="Proteomes" id="UP001307168"/>
    </source>
</evidence>
<dbReference type="EMBL" id="JARNBH010000002">
    <property type="protein sequence ID" value="MEC0271927.1"/>
    <property type="molecule type" value="Genomic_DNA"/>
</dbReference>
<proteinExistence type="predicted"/>
<comment type="caution">
    <text evidence="1">The sequence shown here is derived from an EMBL/GenBank/DDBJ whole genome shotgun (WGS) entry which is preliminary data.</text>
</comment>
<dbReference type="RefSeq" id="WP_367406032.1">
    <property type="nucleotide sequence ID" value="NZ_JARNBH010000002.1"/>
</dbReference>
<name>A0AAW9NB22_9BACI</name>
<gene>
    <name evidence="1" type="ORF">P4706_02360</name>
</gene>
<dbReference type="Proteomes" id="UP001307168">
    <property type="component" value="Unassembled WGS sequence"/>
</dbReference>
<protein>
    <submittedName>
        <fullName evidence="1">Uncharacterized protein</fullName>
    </submittedName>
</protein>
<keyword evidence="2" id="KW-1185">Reference proteome</keyword>
<accession>A0AAW9NB22</accession>
<evidence type="ECO:0000313" key="1">
    <source>
        <dbReference type="EMBL" id="MEC0271927.1"/>
    </source>
</evidence>